<dbReference type="CDD" id="cd02440">
    <property type="entry name" value="AdoMet_MTases"/>
    <property type="match status" value="1"/>
</dbReference>
<comment type="caution">
    <text evidence="2">The sequence shown here is derived from an EMBL/GenBank/DDBJ whole genome shotgun (WGS) entry which is preliminary data.</text>
</comment>
<accession>A0A1F5MJD3</accession>
<feature type="domain" description="Methyltransferase type 11" evidence="1">
    <location>
        <begin position="38"/>
        <end position="133"/>
    </location>
</feature>
<dbReference type="AlphaFoldDB" id="A0A1F5MJD3"/>
<dbReference type="InterPro" id="IPR029063">
    <property type="entry name" value="SAM-dependent_MTases_sf"/>
</dbReference>
<dbReference type="Proteomes" id="UP000178017">
    <property type="component" value="Unassembled WGS sequence"/>
</dbReference>
<evidence type="ECO:0000259" key="1">
    <source>
        <dbReference type="Pfam" id="PF08241"/>
    </source>
</evidence>
<proteinExistence type="predicted"/>
<name>A0A1F5MJD3_9BACT</name>
<gene>
    <name evidence="2" type="ORF">A3B49_01080</name>
</gene>
<dbReference type="EMBL" id="MFDO01000018">
    <property type="protein sequence ID" value="OGE65465.1"/>
    <property type="molecule type" value="Genomic_DNA"/>
</dbReference>
<dbReference type="Pfam" id="PF08241">
    <property type="entry name" value="Methyltransf_11"/>
    <property type="match status" value="1"/>
</dbReference>
<sequence>MRNNQIENLLSRTGDVALRRRARWILERIIKSRPKKILDIGCGDGFYLYLLSSVIPSAEIIGIDPDPKALKSAKRNLLGDKIELKKGSIYKLPFKDESFDLIIVSEVLEHLENDAKGISEVYRILRPSGLAFFSVPHANYPFFWDPINWVLERFMGTHIKSGFWAGFWNNHLRLYSQSLLTSKLKSSKFKSIETQILTSYCLPFNHHLLNLAARFLVNRKNSSIRRVVSKFNTNSKDGMLTVNPYGLFFWIDQLNNRTYGEIGVSLVSSVKK</sequence>
<organism evidence="2 3">
    <name type="scientific">Candidatus Daviesbacteria bacterium RIFCSPLOWO2_01_FULL_40_24</name>
    <dbReference type="NCBI Taxonomy" id="1797787"/>
    <lineage>
        <taxon>Bacteria</taxon>
        <taxon>Candidatus Daviesiibacteriota</taxon>
    </lineage>
</organism>
<dbReference type="Gene3D" id="3.40.50.150">
    <property type="entry name" value="Vaccinia Virus protein VP39"/>
    <property type="match status" value="1"/>
</dbReference>
<reference evidence="2 3" key="1">
    <citation type="journal article" date="2016" name="Nat. Commun.">
        <title>Thousands of microbial genomes shed light on interconnected biogeochemical processes in an aquifer system.</title>
        <authorList>
            <person name="Anantharaman K."/>
            <person name="Brown C.T."/>
            <person name="Hug L.A."/>
            <person name="Sharon I."/>
            <person name="Castelle C.J."/>
            <person name="Probst A.J."/>
            <person name="Thomas B.C."/>
            <person name="Singh A."/>
            <person name="Wilkins M.J."/>
            <person name="Karaoz U."/>
            <person name="Brodie E.L."/>
            <person name="Williams K.H."/>
            <person name="Hubbard S.S."/>
            <person name="Banfield J.F."/>
        </authorList>
    </citation>
    <scope>NUCLEOTIDE SEQUENCE [LARGE SCALE GENOMIC DNA]</scope>
</reference>
<dbReference type="PANTHER" id="PTHR43861">
    <property type="entry name" value="TRANS-ACONITATE 2-METHYLTRANSFERASE-RELATED"/>
    <property type="match status" value="1"/>
</dbReference>
<evidence type="ECO:0000313" key="3">
    <source>
        <dbReference type="Proteomes" id="UP000178017"/>
    </source>
</evidence>
<protein>
    <recommendedName>
        <fullName evidence="1">Methyltransferase type 11 domain-containing protein</fullName>
    </recommendedName>
</protein>
<evidence type="ECO:0000313" key="2">
    <source>
        <dbReference type="EMBL" id="OGE65465.1"/>
    </source>
</evidence>
<dbReference type="InterPro" id="IPR013216">
    <property type="entry name" value="Methyltransf_11"/>
</dbReference>
<dbReference type="SUPFAM" id="SSF53335">
    <property type="entry name" value="S-adenosyl-L-methionine-dependent methyltransferases"/>
    <property type="match status" value="1"/>
</dbReference>
<dbReference type="GO" id="GO:0008757">
    <property type="term" value="F:S-adenosylmethionine-dependent methyltransferase activity"/>
    <property type="evidence" value="ECO:0007669"/>
    <property type="project" value="InterPro"/>
</dbReference>